<reference evidence="1" key="1">
    <citation type="submission" date="2018-05" db="EMBL/GenBank/DDBJ databases">
        <authorList>
            <person name="Lanie J.A."/>
            <person name="Ng W.-L."/>
            <person name="Kazmierczak K.M."/>
            <person name="Andrzejewski T.M."/>
            <person name="Davidsen T.M."/>
            <person name="Wayne K.J."/>
            <person name="Tettelin H."/>
            <person name="Glass J.I."/>
            <person name="Rusch D."/>
            <person name="Podicherti R."/>
            <person name="Tsui H.-C.T."/>
            <person name="Winkler M.E."/>
        </authorList>
    </citation>
    <scope>NUCLEOTIDE SEQUENCE</scope>
</reference>
<gene>
    <name evidence="1" type="ORF">METZ01_LOCUS217880</name>
</gene>
<sequence length="154" mass="16966">MLPTVTFRMPIVLFTILVTAMVGKQLFSAQSTPRQQPGAEVSFYAPEQHDLYDGRWVLSASRIYQVGRLNDPPGWDHIDNDGSDVHAVNGTVEIDVDEIENTGTFIARLQLPAGELVLEIDRFNEFSPCQDGGIAASIYEHGDSGCGDTLWPKT</sequence>
<dbReference type="EMBL" id="UINC01051185">
    <property type="protein sequence ID" value="SVB65026.1"/>
    <property type="molecule type" value="Genomic_DNA"/>
</dbReference>
<dbReference type="AlphaFoldDB" id="A0A382FPG8"/>
<evidence type="ECO:0000313" key="1">
    <source>
        <dbReference type="EMBL" id="SVB65026.1"/>
    </source>
</evidence>
<accession>A0A382FPG8</accession>
<protein>
    <submittedName>
        <fullName evidence="1">Uncharacterized protein</fullName>
    </submittedName>
</protein>
<feature type="non-terminal residue" evidence="1">
    <location>
        <position position="154"/>
    </location>
</feature>
<name>A0A382FPG8_9ZZZZ</name>
<proteinExistence type="predicted"/>
<organism evidence="1">
    <name type="scientific">marine metagenome</name>
    <dbReference type="NCBI Taxonomy" id="408172"/>
    <lineage>
        <taxon>unclassified sequences</taxon>
        <taxon>metagenomes</taxon>
        <taxon>ecological metagenomes</taxon>
    </lineage>
</organism>